<dbReference type="InterPro" id="IPR006091">
    <property type="entry name" value="Acyl-CoA_Oxase/DH_mid-dom"/>
</dbReference>
<dbReference type="EC" id="1.3.99.41" evidence="8"/>
<gene>
    <name evidence="14" type="ORF">EOS_09110</name>
</gene>
<dbReference type="InterPro" id="IPR052166">
    <property type="entry name" value="Diverse_Acyl-CoA_DH"/>
</dbReference>
<evidence type="ECO:0000256" key="6">
    <source>
        <dbReference type="ARBA" id="ARBA00051388"/>
    </source>
</evidence>
<dbReference type="PANTHER" id="PTHR42803:SF1">
    <property type="entry name" value="BROAD-SPECIFICITY LINEAR ACYL-COA DEHYDROGENASE FADE5"/>
    <property type="match status" value="1"/>
</dbReference>
<evidence type="ECO:0000256" key="4">
    <source>
        <dbReference type="ARBA" id="ARBA00022827"/>
    </source>
</evidence>
<keyword evidence="5" id="KW-0560">Oxidoreductase</keyword>
<dbReference type="Gene3D" id="1.10.540.10">
    <property type="entry name" value="Acyl-CoA dehydrogenase/oxidase, N-terminal domain"/>
    <property type="match status" value="1"/>
</dbReference>
<evidence type="ECO:0000256" key="2">
    <source>
        <dbReference type="ARBA" id="ARBA00009347"/>
    </source>
</evidence>
<dbReference type="Pfam" id="PF02770">
    <property type="entry name" value="Acyl-CoA_dh_M"/>
    <property type="match status" value="1"/>
</dbReference>
<evidence type="ECO:0000259" key="13">
    <source>
        <dbReference type="Pfam" id="PF12806"/>
    </source>
</evidence>
<dbReference type="PATRIC" id="fig|908627.4.peg.2011"/>
<dbReference type="Gene3D" id="1.20.140.10">
    <property type="entry name" value="Butyryl-CoA Dehydrogenase, subunit A, domain 3"/>
    <property type="match status" value="1"/>
</dbReference>
<dbReference type="RefSeq" id="WP_047846297.1">
    <property type="nucleotide sequence ID" value="NZ_AEJF01000068.1"/>
</dbReference>
<comment type="function">
    <text evidence="7">Involved in the assimilation of dimethylsulphoniopropionate (DMSP), an important compound in the fixation of carbon in marine phytoplankton, by mediating the conversion of 3-(methylthio)propanoyl-CoA (MMPA-CoA) to 3-(methylthio)acryloyl-CoA (MTA-CoA).</text>
</comment>
<dbReference type="SUPFAM" id="SSF56645">
    <property type="entry name" value="Acyl-CoA dehydrogenase NM domain-like"/>
    <property type="match status" value="1"/>
</dbReference>
<dbReference type="InterPro" id="IPR013786">
    <property type="entry name" value="AcylCoA_DH/ox_N"/>
</dbReference>
<dbReference type="Gene3D" id="2.40.110.10">
    <property type="entry name" value="Butyryl-CoA Dehydrogenase, subunit A, domain 2"/>
    <property type="match status" value="1"/>
</dbReference>
<dbReference type="AlphaFoldDB" id="A0A0J1D1E9"/>
<organism evidence="14 15">
    <name type="scientific">Caballeronia mineralivorans PML1(12)</name>
    <dbReference type="NCBI Taxonomy" id="908627"/>
    <lineage>
        <taxon>Bacteria</taxon>
        <taxon>Pseudomonadati</taxon>
        <taxon>Pseudomonadota</taxon>
        <taxon>Betaproteobacteria</taxon>
        <taxon>Burkholderiales</taxon>
        <taxon>Burkholderiaceae</taxon>
        <taxon>Caballeronia</taxon>
    </lineage>
</organism>
<keyword evidence="3" id="KW-0285">Flavoprotein</keyword>
<dbReference type="SUPFAM" id="SSF47203">
    <property type="entry name" value="Acyl-CoA dehydrogenase C-terminal domain-like"/>
    <property type="match status" value="1"/>
</dbReference>
<comment type="caution">
    <text evidence="14">The sequence shown here is derived from an EMBL/GenBank/DDBJ whole genome shotgun (WGS) entry which is preliminary data.</text>
</comment>
<evidence type="ECO:0000256" key="5">
    <source>
        <dbReference type="ARBA" id="ARBA00023002"/>
    </source>
</evidence>
<dbReference type="FunFam" id="2.40.110.10:FF:000031">
    <property type="entry name" value="Acyl-CoA dehydrogenase, putative"/>
    <property type="match status" value="1"/>
</dbReference>
<accession>A0A0J1D1E9</accession>
<keyword evidence="4" id="KW-0274">FAD</keyword>
<dbReference type="Pfam" id="PF12806">
    <property type="entry name" value="Acyl-CoA_dh_C"/>
    <property type="match status" value="1"/>
</dbReference>
<dbReference type="InterPro" id="IPR037069">
    <property type="entry name" value="AcylCoA_DH/ox_N_sf"/>
</dbReference>
<comment type="similarity">
    <text evidence="2">Belongs to the acyl-CoA dehydrogenase family.</text>
</comment>
<evidence type="ECO:0000256" key="8">
    <source>
        <dbReference type="ARBA" id="ARBA00066694"/>
    </source>
</evidence>
<dbReference type="InterPro" id="IPR046373">
    <property type="entry name" value="Acyl-CoA_Oxase/DH_mid-dom_sf"/>
</dbReference>
<feature type="domain" description="Acyl-CoA dehydrogenase/oxidase C-terminal" evidence="10">
    <location>
        <begin position="283"/>
        <end position="450"/>
    </location>
</feature>
<feature type="domain" description="Acyl-CoA dehydrogenase/oxidase N-terminal" evidence="12">
    <location>
        <begin position="40"/>
        <end position="157"/>
    </location>
</feature>
<dbReference type="InterPro" id="IPR009100">
    <property type="entry name" value="AcylCoA_DH/oxidase_NM_dom_sf"/>
</dbReference>
<dbReference type="GO" id="GO:0050660">
    <property type="term" value="F:flavin adenine dinucleotide binding"/>
    <property type="evidence" value="ECO:0007669"/>
    <property type="project" value="InterPro"/>
</dbReference>
<evidence type="ECO:0000313" key="15">
    <source>
        <dbReference type="Proteomes" id="UP000035963"/>
    </source>
</evidence>
<dbReference type="Proteomes" id="UP000035963">
    <property type="component" value="Unassembled WGS sequence"/>
</dbReference>
<dbReference type="EMBL" id="AEJF01000068">
    <property type="protein sequence ID" value="KLU26486.1"/>
    <property type="molecule type" value="Genomic_DNA"/>
</dbReference>
<evidence type="ECO:0000256" key="7">
    <source>
        <dbReference type="ARBA" id="ARBA00058683"/>
    </source>
</evidence>
<feature type="domain" description="Acetyl-CoA dehydrogenase-like C-terminal" evidence="13">
    <location>
        <begin position="466"/>
        <end position="587"/>
    </location>
</feature>
<protein>
    <recommendedName>
        <fullName evidence="9">3-methylmercaptopropionyl-CoA dehydrogenase</fullName>
        <ecNumber evidence="8">1.3.99.41</ecNumber>
    </recommendedName>
</protein>
<feature type="domain" description="Acyl-CoA oxidase/dehydrogenase middle" evidence="11">
    <location>
        <begin position="162"/>
        <end position="269"/>
    </location>
</feature>
<evidence type="ECO:0000256" key="1">
    <source>
        <dbReference type="ARBA" id="ARBA00001974"/>
    </source>
</evidence>
<dbReference type="InterPro" id="IPR036250">
    <property type="entry name" value="AcylCo_DH-like_C"/>
</dbReference>
<dbReference type="InterPro" id="IPR025878">
    <property type="entry name" value="Acyl-CoA_dh-like_C_dom"/>
</dbReference>
<sequence>MSTYIAPLRDMRFVMTELAGLGELSLLPGFEEVTPELAEAVLGEAAKLATEVLAPLNKPGDEQGARLAKDGVVAADGFATAYRQFVESGWSGLSGAPDFGGQGLPELLSAATVEMWNSSNMAFALCPLLTAGATEALRQHGSEELKGRYLPNLISGEWTGTMNLTEPQAGSDLAAVRTKAVPEGDHYRLYGQKIFITWGDHDMTGNVIHLVLARTPDAPEGVRGISLFVVPKFLLNADGSPGQRNDVHCVSLEHKLGIHASPTCVMSFGDQGGAIGYLVGQENKGLAHMFTMMNEARQKVGIQGLAVAERAYQQAREYAKERVQGRLAASKSGDAVAIIHHPDVRRMLMTMKSQIEAMRAFAYVMAADMDRAHRDPDAGERARRQARVDLLIPVLKAWCTELGVEIASMGVQVHGGMGYIEETGACQFLRDARIAPIYEGTTGIQAADFAGRKLASDQGAGMAELVAEMRQTALELKRSKDTQVESIGTALAAGVQALDDATAWMLHALATELDAALAGSVDYLMLTGYVCGGWQMGRAALSASKKSAANEDPDFHRAKLATARFYADKVLPKANALLEAIRSGASSGSSLPIEQF</sequence>
<dbReference type="PANTHER" id="PTHR42803">
    <property type="entry name" value="ACYL-COA DEHYDROGENASE"/>
    <property type="match status" value="1"/>
</dbReference>
<dbReference type="GO" id="GO:0016627">
    <property type="term" value="F:oxidoreductase activity, acting on the CH-CH group of donors"/>
    <property type="evidence" value="ECO:0007669"/>
    <property type="project" value="InterPro"/>
</dbReference>
<evidence type="ECO:0000256" key="9">
    <source>
        <dbReference type="ARBA" id="ARBA00069043"/>
    </source>
</evidence>
<dbReference type="Pfam" id="PF02771">
    <property type="entry name" value="Acyl-CoA_dh_N"/>
    <property type="match status" value="1"/>
</dbReference>
<proteinExistence type="inferred from homology"/>
<comment type="cofactor">
    <cofactor evidence="1">
        <name>FAD</name>
        <dbReference type="ChEBI" id="CHEBI:57692"/>
    </cofactor>
</comment>
<keyword evidence="15" id="KW-1185">Reference proteome</keyword>
<evidence type="ECO:0000259" key="11">
    <source>
        <dbReference type="Pfam" id="PF02770"/>
    </source>
</evidence>
<evidence type="ECO:0000313" key="14">
    <source>
        <dbReference type="EMBL" id="KLU26486.1"/>
    </source>
</evidence>
<dbReference type="InterPro" id="IPR009075">
    <property type="entry name" value="AcylCo_DH/oxidase_C"/>
</dbReference>
<evidence type="ECO:0000259" key="12">
    <source>
        <dbReference type="Pfam" id="PF02771"/>
    </source>
</evidence>
<reference evidence="14 15" key="1">
    <citation type="journal article" date="2015" name="Genome Announc.">
        <title>Draft Genome Sequence of Burkholderia sp. Strain PML1(12), an Ectomycorrhizosphere-Inhabiting Bacterium with Effective Mineral-Weathering Ability.</title>
        <authorList>
            <person name="Uroz S."/>
            <person name="Oger P."/>
        </authorList>
    </citation>
    <scope>NUCLEOTIDE SEQUENCE [LARGE SCALE GENOMIC DNA]</scope>
    <source>
        <strain evidence="15">PML1(12)</strain>
    </source>
</reference>
<comment type="catalytic activity">
    <reaction evidence="6">
        <text>3-(methylsulfanyl)propanoyl-CoA + oxidized [electron-transfer flavoprotein] + H(+) = 3-(methylsulfanyl)acryloyl-CoA + reduced [electron-transfer flavoprotein]</text>
        <dbReference type="Rhea" id="RHEA:52612"/>
        <dbReference type="Rhea" id="RHEA-COMP:10685"/>
        <dbReference type="Rhea" id="RHEA-COMP:10686"/>
        <dbReference type="ChEBI" id="CHEBI:15378"/>
        <dbReference type="ChEBI" id="CHEBI:57692"/>
        <dbReference type="ChEBI" id="CHEBI:58307"/>
        <dbReference type="ChEBI" id="CHEBI:82815"/>
        <dbReference type="ChEBI" id="CHEBI:84994"/>
        <dbReference type="EC" id="1.3.99.41"/>
    </reaction>
    <physiologicalReaction direction="left-to-right" evidence="6">
        <dbReference type="Rhea" id="RHEA:52613"/>
    </physiologicalReaction>
</comment>
<evidence type="ECO:0000259" key="10">
    <source>
        <dbReference type="Pfam" id="PF00441"/>
    </source>
</evidence>
<evidence type="ECO:0000256" key="3">
    <source>
        <dbReference type="ARBA" id="ARBA00022630"/>
    </source>
</evidence>
<dbReference type="OrthoDB" id="9764895at2"/>
<name>A0A0J1D1E9_9BURK</name>
<dbReference type="Pfam" id="PF00441">
    <property type="entry name" value="Acyl-CoA_dh_1"/>
    <property type="match status" value="1"/>
</dbReference>